<dbReference type="GO" id="GO:0006281">
    <property type="term" value="P:DNA repair"/>
    <property type="evidence" value="ECO:0007669"/>
    <property type="project" value="UniProtKB-KW"/>
</dbReference>
<dbReference type="PANTHER" id="PTHR47964">
    <property type="entry name" value="ATP-DEPENDENT DNA HELICASE HOMOLOG RECG, CHLOROPLASTIC"/>
    <property type="match status" value="1"/>
</dbReference>
<dbReference type="PANTHER" id="PTHR47964:SF1">
    <property type="entry name" value="ATP-DEPENDENT DNA HELICASE HOMOLOG RECG, CHLOROPLASTIC"/>
    <property type="match status" value="1"/>
</dbReference>
<feature type="domain" description="Helicase ATP-binding" evidence="6">
    <location>
        <begin position="188"/>
        <end position="284"/>
    </location>
</feature>
<evidence type="ECO:0000256" key="2">
    <source>
        <dbReference type="ARBA" id="ARBA00022801"/>
    </source>
</evidence>
<evidence type="ECO:0000256" key="4">
    <source>
        <dbReference type="ARBA" id="ARBA00023125"/>
    </source>
</evidence>
<dbReference type="InterPro" id="IPR027417">
    <property type="entry name" value="P-loop_NTPase"/>
</dbReference>
<dbReference type="AlphaFoldDB" id="X1MYK6"/>
<comment type="caution">
    <text evidence="7">The sequence shown here is derived from an EMBL/GenBank/DDBJ whole genome shotgun (WGS) entry which is preliminary data.</text>
</comment>
<feature type="non-terminal residue" evidence="7">
    <location>
        <position position="284"/>
    </location>
</feature>
<evidence type="ECO:0000256" key="1">
    <source>
        <dbReference type="ARBA" id="ARBA00022763"/>
    </source>
</evidence>
<proteinExistence type="predicted"/>
<keyword evidence="4" id="KW-0238">DNA-binding</keyword>
<evidence type="ECO:0000313" key="7">
    <source>
        <dbReference type="EMBL" id="GAI19735.1"/>
    </source>
</evidence>
<protein>
    <recommendedName>
        <fullName evidence="6">Helicase ATP-binding domain-containing protein</fullName>
    </recommendedName>
</protein>
<keyword evidence="5" id="KW-0234">DNA repair</keyword>
<evidence type="ECO:0000259" key="6">
    <source>
        <dbReference type="PROSITE" id="PS51192"/>
    </source>
</evidence>
<keyword evidence="1" id="KW-0227">DNA damage</keyword>
<evidence type="ECO:0000256" key="5">
    <source>
        <dbReference type="ARBA" id="ARBA00023204"/>
    </source>
</evidence>
<reference evidence="7" key="1">
    <citation type="journal article" date="2014" name="Front. Microbiol.">
        <title>High frequency of phylogenetically diverse reductive dehalogenase-homologous genes in deep subseafloor sedimentary metagenomes.</title>
        <authorList>
            <person name="Kawai M."/>
            <person name="Futagami T."/>
            <person name="Toyoda A."/>
            <person name="Takaki Y."/>
            <person name="Nishi S."/>
            <person name="Hori S."/>
            <person name="Arai W."/>
            <person name="Tsubouchi T."/>
            <person name="Morono Y."/>
            <person name="Uchiyama I."/>
            <person name="Ito T."/>
            <person name="Fujiyama A."/>
            <person name="Inagaki F."/>
            <person name="Takami H."/>
        </authorList>
    </citation>
    <scope>NUCLEOTIDE SEQUENCE</scope>
    <source>
        <strain evidence="7">Expedition CK06-06</strain>
    </source>
</reference>
<evidence type="ECO:0000256" key="3">
    <source>
        <dbReference type="ARBA" id="ARBA00022806"/>
    </source>
</evidence>
<dbReference type="Pfam" id="PF02559">
    <property type="entry name" value="CarD_TRCF_RID"/>
    <property type="match status" value="1"/>
</dbReference>
<dbReference type="InterPro" id="IPR003711">
    <property type="entry name" value="CarD-like/TRCF_RID"/>
</dbReference>
<dbReference type="InterPro" id="IPR011545">
    <property type="entry name" value="DEAD/DEAH_box_helicase_dom"/>
</dbReference>
<dbReference type="InterPro" id="IPR047112">
    <property type="entry name" value="RecG/Mfd"/>
</dbReference>
<feature type="non-terminal residue" evidence="7">
    <location>
        <position position="1"/>
    </location>
</feature>
<dbReference type="Pfam" id="PF00270">
    <property type="entry name" value="DEAD"/>
    <property type="match status" value="1"/>
</dbReference>
<dbReference type="GO" id="GO:0003678">
    <property type="term" value="F:DNA helicase activity"/>
    <property type="evidence" value="ECO:0007669"/>
    <property type="project" value="TreeGrafter"/>
</dbReference>
<dbReference type="SMART" id="SM01058">
    <property type="entry name" value="CarD_TRCF"/>
    <property type="match status" value="1"/>
</dbReference>
<dbReference type="SUPFAM" id="SSF52540">
    <property type="entry name" value="P-loop containing nucleoside triphosphate hydrolases"/>
    <property type="match status" value="1"/>
</dbReference>
<keyword evidence="3" id="KW-0067">ATP-binding</keyword>
<keyword evidence="3" id="KW-0347">Helicase</keyword>
<dbReference type="Gene3D" id="3.40.50.300">
    <property type="entry name" value="P-loop containing nucleotide triphosphate hydrolases"/>
    <property type="match status" value="1"/>
</dbReference>
<dbReference type="EMBL" id="BARV01017101">
    <property type="protein sequence ID" value="GAI19735.1"/>
    <property type="molecule type" value="Genomic_DNA"/>
</dbReference>
<dbReference type="GO" id="GO:0016787">
    <property type="term" value="F:hydrolase activity"/>
    <property type="evidence" value="ECO:0007669"/>
    <property type="project" value="UniProtKB-KW"/>
</dbReference>
<name>X1MYK6_9ZZZZ</name>
<dbReference type="Gene3D" id="2.40.10.170">
    <property type="match status" value="1"/>
</dbReference>
<dbReference type="InterPro" id="IPR036101">
    <property type="entry name" value="CarD-like/TRCF_RID_sf"/>
</dbReference>
<sequence length="284" mass="31797">LTLAQGSVAEGWVMNNDTHLFTDAEIFGFIKQRRLIKKQPVPRHKLSIDLVPGNYVVHVEHGIARFAGVTTMSTDSTEKEYLVLLYAAGDKLYVPTDQIDRVNRYIGAGDQPPTLSRLGTQEWTRTKQRVRESVEAIAHELLALYATREVIPGFAFSGDIVWQQELEASFPYVETPDQIEVQSQVKDDMEKAKPMDRLVCGDVGYGKTEVAIRAAFKAVMDNKQIAVLVPTTVLAQQHFATFSQRLDAFPLRIEVLSRFKTPKEQQVILDGLANGKVDICIGTH</sequence>
<dbReference type="SUPFAM" id="SSF141259">
    <property type="entry name" value="CarD-like"/>
    <property type="match status" value="1"/>
</dbReference>
<dbReference type="GO" id="GO:0005524">
    <property type="term" value="F:ATP binding"/>
    <property type="evidence" value="ECO:0007669"/>
    <property type="project" value="InterPro"/>
</dbReference>
<accession>X1MYK6</accession>
<keyword evidence="3" id="KW-0547">Nucleotide-binding</keyword>
<keyword evidence="2" id="KW-0378">Hydrolase</keyword>
<organism evidence="7">
    <name type="scientific">marine sediment metagenome</name>
    <dbReference type="NCBI Taxonomy" id="412755"/>
    <lineage>
        <taxon>unclassified sequences</taxon>
        <taxon>metagenomes</taxon>
        <taxon>ecological metagenomes</taxon>
    </lineage>
</organism>
<gene>
    <name evidence="7" type="ORF">S06H3_29208</name>
</gene>
<dbReference type="GO" id="GO:0003677">
    <property type="term" value="F:DNA binding"/>
    <property type="evidence" value="ECO:0007669"/>
    <property type="project" value="UniProtKB-KW"/>
</dbReference>
<dbReference type="PROSITE" id="PS51192">
    <property type="entry name" value="HELICASE_ATP_BIND_1"/>
    <property type="match status" value="1"/>
</dbReference>
<dbReference type="InterPro" id="IPR014001">
    <property type="entry name" value="Helicase_ATP-bd"/>
</dbReference>